<dbReference type="GO" id="GO:0009307">
    <property type="term" value="P:DNA restriction-modification system"/>
    <property type="evidence" value="ECO:0007669"/>
    <property type="project" value="UniProtKB-KW"/>
</dbReference>
<organism evidence="7 8">
    <name type="scientific">Streptomyces showdoensis</name>
    <dbReference type="NCBI Taxonomy" id="68268"/>
    <lineage>
        <taxon>Bacteria</taxon>
        <taxon>Bacillati</taxon>
        <taxon>Actinomycetota</taxon>
        <taxon>Actinomycetes</taxon>
        <taxon>Kitasatosporales</taxon>
        <taxon>Streptomycetaceae</taxon>
        <taxon>Streptomyces</taxon>
    </lineage>
</organism>
<keyword evidence="8" id="KW-1185">Reference proteome</keyword>
<dbReference type="PRINTS" id="PR00105">
    <property type="entry name" value="C5METTRFRASE"/>
</dbReference>
<evidence type="ECO:0000313" key="7">
    <source>
        <dbReference type="EMBL" id="KKZ74023.1"/>
    </source>
</evidence>
<evidence type="ECO:0000256" key="6">
    <source>
        <dbReference type="PROSITE-ProRule" id="PRU01016"/>
    </source>
</evidence>
<dbReference type="PROSITE" id="PS51679">
    <property type="entry name" value="SAM_MT_C5"/>
    <property type="match status" value="1"/>
</dbReference>
<sequence length="178" mass="19329">MPILELCAGYGGIGRAVEALTGERIRYVAEVDPYASLILANRYPHAPNLGDITKYDWSTISGEVDIITAGFPCQDISNAGKRAGIHGARSGIWESVLGAIRVLRPRLIFLENVSAIRNRGLAHVLAGLAEARYDARWCCHRASATGAAHHRDRWFLIASPTPHPSGVRRHEGAGLREG</sequence>
<keyword evidence="4 6" id="KW-0949">S-adenosyl-L-methionine</keyword>
<feature type="active site" evidence="6">
    <location>
        <position position="73"/>
    </location>
</feature>
<protein>
    <recommendedName>
        <fullName evidence="1">DNA (cytosine-5-)-methyltransferase</fullName>
        <ecNumber evidence="1">2.1.1.37</ecNumber>
    </recommendedName>
</protein>
<comment type="caution">
    <text evidence="7">The sequence shown here is derived from an EMBL/GenBank/DDBJ whole genome shotgun (WGS) entry which is preliminary data.</text>
</comment>
<dbReference type="SUPFAM" id="SSF53335">
    <property type="entry name" value="S-adenosyl-L-methionine-dependent methyltransferases"/>
    <property type="match status" value="1"/>
</dbReference>
<evidence type="ECO:0000313" key="8">
    <source>
        <dbReference type="Proteomes" id="UP000265325"/>
    </source>
</evidence>
<evidence type="ECO:0000256" key="5">
    <source>
        <dbReference type="ARBA" id="ARBA00022747"/>
    </source>
</evidence>
<dbReference type="PANTHER" id="PTHR46098">
    <property type="entry name" value="TRNA (CYTOSINE(38)-C(5))-METHYLTRANSFERASE"/>
    <property type="match status" value="1"/>
</dbReference>
<dbReference type="GO" id="GO:0032259">
    <property type="term" value="P:methylation"/>
    <property type="evidence" value="ECO:0007669"/>
    <property type="project" value="UniProtKB-KW"/>
</dbReference>
<dbReference type="GO" id="GO:0003886">
    <property type="term" value="F:DNA (cytosine-5-)-methyltransferase activity"/>
    <property type="evidence" value="ECO:0007669"/>
    <property type="project" value="UniProtKB-EC"/>
</dbReference>
<dbReference type="InterPro" id="IPR029063">
    <property type="entry name" value="SAM-dependent_MTases_sf"/>
</dbReference>
<dbReference type="InterPro" id="IPR050750">
    <property type="entry name" value="C5-MTase"/>
</dbReference>
<evidence type="ECO:0000256" key="4">
    <source>
        <dbReference type="ARBA" id="ARBA00022691"/>
    </source>
</evidence>
<keyword evidence="3 6" id="KW-0808">Transferase</keyword>
<keyword evidence="2 6" id="KW-0489">Methyltransferase</keyword>
<dbReference type="OrthoDB" id="9813719at2"/>
<evidence type="ECO:0000256" key="3">
    <source>
        <dbReference type="ARBA" id="ARBA00022679"/>
    </source>
</evidence>
<reference evidence="7 8" key="1">
    <citation type="submission" date="2015-05" db="EMBL/GenBank/DDBJ databases">
        <title>Draft Genome assembly of Streptomyces showdoensis.</title>
        <authorList>
            <person name="Thapa K.K."/>
            <person name="Metsa-Ketela M."/>
        </authorList>
    </citation>
    <scope>NUCLEOTIDE SEQUENCE [LARGE SCALE GENOMIC DNA]</scope>
    <source>
        <strain evidence="7 8">ATCC 15227</strain>
    </source>
</reference>
<dbReference type="EC" id="2.1.1.37" evidence="1"/>
<evidence type="ECO:0000256" key="2">
    <source>
        <dbReference type="ARBA" id="ARBA00022603"/>
    </source>
</evidence>
<evidence type="ECO:0000256" key="1">
    <source>
        <dbReference type="ARBA" id="ARBA00011975"/>
    </source>
</evidence>
<name>A0A2P2GR99_STREW</name>
<dbReference type="PROSITE" id="PS00094">
    <property type="entry name" value="C5_MTASE_1"/>
    <property type="match status" value="1"/>
</dbReference>
<accession>A0A2P2GR99</accession>
<comment type="similarity">
    <text evidence="6">Belongs to the class I-like SAM-binding methyltransferase superfamily. C5-methyltransferase family.</text>
</comment>
<proteinExistence type="inferred from homology"/>
<dbReference type="Gene3D" id="3.40.50.150">
    <property type="entry name" value="Vaccinia Virus protein VP39"/>
    <property type="match status" value="1"/>
</dbReference>
<dbReference type="PANTHER" id="PTHR46098:SF1">
    <property type="entry name" value="TRNA (CYTOSINE(38)-C(5))-METHYLTRANSFERASE"/>
    <property type="match status" value="1"/>
</dbReference>
<dbReference type="AlphaFoldDB" id="A0A2P2GR99"/>
<dbReference type="Pfam" id="PF00145">
    <property type="entry name" value="DNA_methylase"/>
    <property type="match status" value="1"/>
</dbReference>
<dbReference type="InterPro" id="IPR018117">
    <property type="entry name" value="C5_DNA_meth_AS"/>
</dbReference>
<dbReference type="Proteomes" id="UP000265325">
    <property type="component" value="Unassembled WGS sequence"/>
</dbReference>
<dbReference type="EMBL" id="LAQS01000012">
    <property type="protein sequence ID" value="KKZ74023.1"/>
    <property type="molecule type" value="Genomic_DNA"/>
</dbReference>
<gene>
    <name evidence="7" type="ORF">VO63_10015</name>
</gene>
<keyword evidence="5" id="KW-0680">Restriction system</keyword>
<dbReference type="InterPro" id="IPR001525">
    <property type="entry name" value="C5_MeTfrase"/>
</dbReference>